<dbReference type="Gene3D" id="1.10.260.40">
    <property type="entry name" value="lambda repressor-like DNA-binding domains"/>
    <property type="match status" value="1"/>
</dbReference>
<keyword evidence="3" id="KW-1185">Reference proteome</keyword>
<evidence type="ECO:0000259" key="1">
    <source>
        <dbReference type="Pfam" id="PF19054"/>
    </source>
</evidence>
<dbReference type="STRING" id="1210086.GCA_001613105_02754"/>
<feature type="domain" description="DUF5753" evidence="1">
    <location>
        <begin position="102"/>
        <end position="286"/>
    </location>
</feature>
<dbReference type="InterPro" id="IPR010982">
    <property type="entry name" value="Lambda_DNA-bd_dom_sf"/>
</dbReference>
<reference evidence="2 3" key="1">
    <citation type="submission" date="2018-07" db="EMBL/GenBank/DDBJ databases">
        <title>Genomic Encyclopedia of Type Strains, Phase IV (KMG-IV): sequencing the most valuable type-strain genomes for metagenomic binning, comparative biology and taxonomic classification.</title>
        <authorList>
            <person name="Goeker M."/>
        </authorList>
    </citation>
    <scope>NUCLEOTIDE SEQUENCE [LARGE SCALE GENOMIC DNA]</scope>
    <source>
        <strain evidence="2 3">DSM 44290</strain>
    </source>
</reference>
<dbReference type="InterPro" id="IPR043917">
    <property type="entry name" value="DUF5753"/>
</dbReference>
<evidence type="ECO:0000313" key="3">
    <source>
        <dbReference type="Proteomes" id="UP000254869"/>
    </source>
</evidence>
<dbReference type="Pfam" id="PF13560">
    <property type="entry name" value="HTH_31"/>
    <property type="match status" value="1"/>
</dbReference>
<protein>
    <submittedName>
        <fullName evidence="2">Helix-turn-helix protein</fullName>
    </submittedName>
</protein>
<gene>
    <name evidence="2" type="ORF">DFR76_108181</name>
</gene>
<sequence length="293" mass="32736">MAEDEPTLARRELGKYLKDGRMALGLTLDQAGAVFQRSASTLQRIEKGVVLNLRDVDIEALCRIYEFDAEKTAAMLALAAQGNELSWWREYSDILPRSFEFFVGLEASADRIITYESEVIPGLLQSPAYASALIHAVFPDDSADEHARRVQLRMRRQARIKRKYTPVKVDALLRESVLRGMVGGPRVMSGALKHLADIGTLPNVNLQIVPFSAGTPLGIPIVPFVILDFGKNRKGRLIEPPIVYVEHLTGELYLAKSEAVERYHDAYESLRRSALDPVASRALLRQMAREYGS</sequence>
<dbReference type="RefSeq" id="WP_067997262.1">
    <property type="nucleotide sequence ID" value="NZ_QQBC01000008.1"/>
</dbReference>
<organism evidence="2 3">
    <name type="scientific">Nocardia pseudobrasiliensis</name>
    <dbReference type="NCBI Taxonomy" id="45979"/>
    <lineage>
        <taxon>Bacteria</taxon>
        <taxon>Bacillati</taxon>
        <taxon>Actinomycetota</taxon>
        <taxon>Actinomycetes</taxon>
        <taxon>Mycobacteriales</taxon>
        <taxon>Nocardiaceae</taxon>
        <taxon>Nocardia</taxon>
    </lineage>
</organism>
<dbReference type="SUPFAM" id="SSF47413">
    <property type="entry name" value="lambda repressor-like DNA-binding domains"/>
    <property type="match status" value="1"/>
</dbReference>
<accession>A0A370I0U3</accession>
<evidence type="ECO:0000313" key="2">
    <source>
        <dbReference type="EMBL" id="RDI64349.1"/>
    </source>
</evidence>
<proteinExistence type="predicted"/>
<dbReference type="AlphaFoldDB" id="A0A370I0U3"/>
<name>A0A370I0U3_9NOCA</name>
<dbReference type="EMBL" id="QQBC01000008">
    <property type="protein sequence ID" value="RDI64349.1"/>
    <property type="molecule type" value="Genomic_DNA"/>
</dbReference>
<dbReference type="Pfam" id="PF19054">
    <property type="entry name" value="DUF5753"/>
    <property type="match status" value="1"/>
</dbReference>
<dbReference type="Proteomes" id="UP000254869">
    <property type="component" value="Unassembled WGS sequence"/>
</dbReference>
<comment type="caution">
    <text evidence="2">The sequence shown here is derived from an EMBL/GenBank/DDBJ whole genome shotgun (WGS) entry which is preliminary data.</text>
</comment>
<dbReference type="GO" id="GO:0003677">
    <property type="term" value="F:DNA binding"/>
    <property type="evidence" value="ECO:0007669"/>
    <property type="project" value="InterPro"/>
</dbReference>